<keyword evidence="3 6" id="KW-0812">Transmembrane</keyword>
<feature type="transmembrane region" description="Helical" evidence="6">
    <location>
        <begin position="573"/>
        <end position="592"/>
    </location>
</feature>
<dbReference type="Pfam" id="PF03176">
    <property type="entry name" value="MMPL"/>
    <property type="match status" value="2"/>
</dbReference>
<gene>
    <name evidence="8" type="ORF">ACFPIK_00535</name>
</gene>
<sequence>MTGLLLIFRPIPKFDYDFEQFFPHDDPDLSFYRGVYEKNFGSDNDYLLLAFSNREGELLDSAFLSHLATVKTEIQSLSGIDTLISIFDLEIPVVNAFGLQTFPVLDWSSKQNLQNSESKLRQFKGSLIAQDGSSFLFLIQNDSQLSKKEGDQLYEEILGIFDKQEIEPYAVAGKIQTQRDFVSLMQEEFVMFIGASLGLMLLVLFWVFRKPWGILIPILVLVIGILWAFGLILLVGKPLDIMSVMQPTIFLIVGLSALIHYFTHLIKKLDTGLCKDQAIQDTFRELTFAVALTVFTTSIGFISLYFTSIPALKGFGLWTGIGILILFLAILGITPGLLHAFPIGQSNHKLTSKSDRLFVFLLQKIIQRRKMIALSFLAISTLGLCLTSQIKINGYLLDNLPLDHPIQQDFAYFDQQYGGSNPIELYLEKGKDGKSLLDLSVLKEIEKVEGKLIELFGEGEYISPLSLVKTLNQAQNQGNPKAFSLPSQGQYLRMNRYFDQALSLDGPKVLSADRMTGRITGRSPDLGSLQMGKLRAELINFCNQEINPNLLKVKWTGTAHLIDRGHESVTRQMAKGLGVAFLIVGLIGGALFKSWRLSLVLLIPNLIPLIWMSGLMWLLGIEFKLTTAILFTVAFGIAVDDTIHFISKLKLELAKGKNLHYAIKRTFIDTGKAIVLTSVILVSGFGLLIFSQFGVTHFTGLLISFSLIFALLADLFLLPVLLFPLKKVWDQKIKDPVHPR</sequence>
<comment type="caution">
    <text evidence="8">The sequence shown here is derived from an EMBL/GenBank/DDBJ whole genome shotgun (WGS) entry which is preliminary data.</text>
</comment>
<dbReference type="PANTHER" id="PTHR33406:SF12">
    <property type="entry name" value="BLR2997 PROTEIN"/>
    <property type="match status" value="1"/>
</dbReference>
<evidence type="ECO:0000313" key="8">
    <source>
        <dbReference type="EMBL" id="MFC5190233.1"/>
    </source>
</evidence>
<dbReference type="RefSeq" id="WP_377911110.1">
    <property type="nucleotide sequence ID" value="NZ_JBHSKS010000001.1"/>
</dbReference>
<feature type="transmembrane region" description="Helical" evidence="6">
    <location>
        <begin position="318"/>
        <end position="341"/>
    </location>
</feature>
<feature type="transmembrane region" description="Helical" evidence="6">
    <location>
        <begin position="625"/>
        <end position="647"/>
    </location>
</feature>
<dbReference type="PANTHER" id="PTHR33406">
    <property type="entry name" value="MEMBRANE PROTEIN MJ1562-RELATED"/>
    <property type="match status" value="1"/>
</dbReference>
<evidence type="ECO:0000256" key="3">
    <source>
        <dbReference type="ARBA" id="ARBA00022692"/>
    </source>
</evidence>
<dbReference type="InterPro" id="IPR004869">
    <property type="entry name" value="MMPL_dom"/>
</dbReference>
<evidence type="ECO:0000313" key="9">
    <source>
        <dbReference type="Proteomes" id="UP001596163"/>
    </source>
</evidence>
<organism evidence="8 9">
    <name type="scientific">Algoriphagus aquatilis</name>
    <dbReference type="NCBI Taxonomy" id="490186"/>
    <lineage>
        <taxon>Bacteria</taxon>
        <taxon>Pseudomonadati</taxon>
        <taxon>Bacteroidota</taxon>
        <taxon>Cytophagia</taxon>
        <taxon>Cytophagales</taxon>
        <taxon>Cyclobacteriaceae</taxon>
        <taxon>Algoriphagus</taxon>
    </lineage>
</organism>
<feature type="transmembrane region" description="Helical" evidence="6">
    <location>
        <begin position="371"/>
        <end position="390"/>
    </location>
</feature>
<dbReference type="InterPro" id="IPR050545">
    <property type="entry name" value="Mycobact_MmpL"/>
</dbReference>
<dbReference type="PROSITE" id="PS50156">
    <property type="entry name" value="SSD"/>
    <property type="match status" value="1"/>
</dbReference>
<keyword evidence="4 6" id="KW-1133">Transmembrane helix</keyword>
<feature type="domain" description="SSD" evidence="7">
    <location>
        <begin position="180"/>
        <end position="340"/>
    </location>
</feature>
<comment type="subcellular location">
    <subcellularLocation>
        <location evidence="1">Cell membrane</location>
        <topology evidence="1">Multi-pass membrane protein</topology>
    </subcellularLocation>
</comment>
<name>A0ABW0BSQ2_9BACT</name>
<dbReference type="EMBL" id="JBHSKS010000001">
    <property type="protein sequence ID" value="MFC5190233.1"/>
    <property type="molecule type" value="Genomic_DNA"/>
</dbReference>
<evidence type="ECO:0000256" key="4">
    <source>
        <dbReference type="ARBA" id="ARBA00022989"/>
    </source>
</evidence>
<keyword evidence="9" id="KW-1185">Reference proteome</keyword>
<feature type="transmembrane region" description="Helical" evidence="6">
    <location>
        <begin position="673"/>
        <end position="695"/>
    </location>
</feature>
<feature type="transmembrane region" description="Helical" evidence="6">
    <location>
        <begin position="189"/>
        <end position="208"/>
    </location>
</feature>
<feature type="transmembrane region" description="Helical" evidence="6">
    <location>
        <begin position="701"/>
        <end position="725"/>
    </location>
</feature>
<feature type="transmembrane region" description="Helical" evidence="6">
    <location>
        <begin position="215"/>
        <end position="236"/>
    </location>
</feature>
<evidence type="ECO:0000256" key="2">
    <source>
        <dbReference type="ARBA" id="ARBA00022475"/>
    </source>
</evidence>
<protein>
    <submittedName>
        <fullName evidence="8">RND family transporter</fullName>
    </submittedName>
</protein>
<dbReference type="Gene3D" id="1.20.1640.10">
    <property type="entry name" value="Multidrug efflux transporter AcrB transmembrane domain"/>
    <property type="match status" value="2"/>
</dbReference>
<keyword evidence="2" id="KW-1003">Cell membrane</keyword>
<keyword evidence="5 6" id="KW-0472">Membrane</keyword>
<reference evidence="9" key="1">
    <citation type="journal article" date="2019" name="Int. J. Syst. Evol. Microbiol.">
        <title>The Global Catalogue of Microorganisms (GCM) 10K type strain sequencing project: providing services to taxonomists for standard genome sequencing and annotation.</title>
        <authorList>
            <consortium name="The Broad Institute Genomics Platform"/>
            <consortium name="The Broad Institute Genome Sequencing Center for Infectious Disease"/>
            <person name="Wu L."/>
            <person name="Ma J."/>
        </authorList>
    </citation>
    <scope>NUCLEOTIDE SEQUENCE [LARGE SCALE GENOMIC DNA]</scope>
    <source>
        <strain evidence="9">CGMCC 1.7030</strain>
    </source>
</reference>
<evidence type="ECO:0000256" key="1">
    <source>
        <dbReference type="ARBA" id="ARBA00004651"/>
    </source>
</evidence>
<feature type="transmembrane region" description="Helical" evidence="6">
    <location>
        <begin position="599"/>
        <end position="619"/>
    </location>
</feature>
<dbReference type="SUPFAM" id="SSF82866">
    <property type="entry name" value="Multidrug efflux transporter AcrB transmembrane domain"/>
    <property type="match status" value="2"/>
</dbReference>
<dbReference type="Proteomes" id="UP001596163">
    <property type="component" value="Unassembled WGS sequence"/>
</dbReference>
<feature type="transmembrane region" description="Helical" evidence="6">
    <location>
        <begin position="286"/>
        <end position="306"/>
    </location>
</feature>
<evidence type="ECO:0000256" key="5">
    <source>
        <dbReference type="ARBA" id="ARBA00023136"/>
    </source>
</evidence>
<dbReference type="InterPro" id="IPR000731">
    <property type="entry name" value="SSD"/>
</dbReference>
<feature type="transmembrane region" description="Helical" evidence="6">
    <location>
        <begin position="248"/>
        <end position="266"/>
    </location>
</feature>
<proteinExistence type="predicted"/>
<evidence type="ECO:0000259" key="7">
    <source>
        <dbReference type="PROSITE" id="PS50156"/>
    </source>
</evidence>
<accession>A0ABW0BSQ2</accession>
<evidence type="ECO:0000256" key="6">
    <source>
        <dbReference type="SAM" id="Phobius"/>
    </source>
</evidence>